<comment type="caution">
    <text evidence="1">The sequence shown here is derived from an EMBL/GenBank/DDBJ whole genome shotgun (WGS) entry which is preliminary data.</text>
</comment>
<organism evidence="1 2">
    <name type="scientific">Kaistia dalseonensis</name>
    <dbReference type="NCBI Taxonomy" id="410840"/>
    <lineage>
        <taxon>Bacteria</taxon>
        <taxon>Pseudomonadati</taxon>
        <taxon>Pseudomonadota</taxon>
        <taxon>Alphaproteobacteria</taxon>
        <taxon>Hyphomicrobiales</taxon>
        <taxon>Kaistiaceae</taxon>
        <taxon>Kaistia</taxon>
    </lineage>
</organism>
<dbReference type="PIRSF" id="PIRSF008502">
    <property type="entry name" value="UCP008502"/>
    <property type="match status" value="1"/>
</dbReference>
<proteinExistence type="predicted"/>
<reference evidence="1 2" key="1">
    <citation type="submission" date="2023-07" db="EMBL/GenBank/DDBJ databases">
        <title>Genomic Encyclopedia of Type Strains, Phase IV (KMG-IV): sequencing the most valuable type-strain genomes for metagenomic binning, comparative biology and taxonomic classification.</title>
        <authorList>
            <person name="Goeker M."/>
        </authorList>
    </citation>
    <scope>NUCLEOTIDE SEQUENCE [LARGE SCALE GENOMIC DNA]</scope>
    <source>
        <strain evidence="1 2">B6-8</strain>
    </source>
</reference>
<keyword evidence="2" id="KW-1185">Reference proteome</keyword>
<evidence type="ECO:0000313" key="1">
    <source>
        <dbReference type="EMBL" id="MDQ0436176.1"/>
    </source>
</evidence>
<dbReference type="Pfam" id="PF08002">
    <property type="entry name" value="DUF1697"/>
    <property type="match status" value="1"/>
</dbReference>
<dbReference type="RefSeq" id="WP_266347108.1">
    <property type="nucleotide sequence ID" value="NZ_JAPKNG010000001.1"/>
</dbReference>
<dbReference type="Gene3D" id="3.30.70.1280">
    <property type="entry name" value="SP0830-like domains"/>
    <property type="match status" value="1"/>
</dbReference>
<evidence type="ECO:0000313" key="2">
    <source>
        <dbReference type="Proteomes" id="UP001241603"/>
    </source>
</evidence>
<protein>
    <submittedName>
        <fullName evidence="1">Uncharacterized protein (DUF1697 family)</fullName>
    </submittedName>
</protein>
<accession>A0ABU0H1K3</accession>
<dbReference type="InterPro" id="IPR012545">
    <property type="entry name" value="DUF1697"/>
</dbReference>
<name>A0ABU0H1K3_9HYPH</name>
<dbReference type="PANTHER" id="PTHR36439">
    <property type="entry name" value="BLL4334 PROTEIN"/>
    <property type="match status" value="1"/>
</dbReference>
<gene>
    <name evidence="1" type="ORF">QO014_000546</name>
</gene>
<dbReference type="PANTHER" id="PTHR36439:SF1">
    <property type="entry name" value="DUF1697 DOMAIN-CONTAINING PROTEIN"/>
    <property type="match status" value="1"/>
</dbReference>
<dbReference type="SUPFAM" id="SSF160379">
    <property type="entry name" value="SP0830-like"/>
    <property type="match status" value="1"/>
</dbReference>
<dbReference type="EMBL" id="JAUSVO010000001">
    <property type="protein sequence ID" value="MDQ0436176.1"/>
    <property type="molecule type" value="Genomic_DNA"/>
</dbReference>
<sequence>MTTYVALLYSIILGGGRRVVMADLKAMAKTLGLGAPRTLVATGNLVFEAEATTERRIEDALEARFAQTFGRHVDIIVRSASDWHRLVEANPFPEASRTMPSQVIARVGRAPIRPDALTFLEPYATQGERIAIAGDDLWVHFPAQPSQSRLLGVLTPTRLGGVGTLRNWNTIRGLGALAGAQATAHPDVQN</sequence>
<dbReference type="Proteomes" id="UP001241603">
    <property type="component" value="Unassembled WGS sequence"/>
</dbReference>